<dbReference type="EMBL" id="CP011307">
    <property type="protein sequence ID" value="ALP95394.1"/>
    <property type="molecule type" value="Genomic_DNA"/>
</dbReference>
<evidence type="ECO:0000259" key="1">
    <source>
        <dbReference type="Pfam" id="PF13579"/>
    </source>
</evidence>
<dbReference type="Proteomes" id="UP000064844">
    <property type="component" value="Chromosome"/>
</dbReference>
<dbReference type="Gene3D" id="3.40.50.2000">
    <property type="entry name" value="Glycogen Phosphorylase B"/>
    <property type="match status" value="2"/>
</dbReference>
<dbReference type="Pfam" id="PF13579">
    <property type="entry name" value="Glyco_trans_4_4"/>
    <property type="match status" value="1"/>
</dbReference>
<dbReference type="GO" id="GO:0016757">
    <property type="term" value="F:glycosyltransferase activity"/>
    <property type="evidence" value="ECO:0007669"/>
    <property type="project" value="TreeGrafter"/>
</dbReference>
<dbReference type="eggNOG" id="COG0438">
    <property type="taxonomic scope" value="Bacteria"/>
</dbReference>
<evidence type="ECO:0000313" key="2">
    <source>
        <dbReference type="EMBL" id="ALP95394.1"/>
    </source>
</evidence>
<proteinExistence type="predicted"/>
<dbReference type="Pfam" id="PF13692">
    <property type="entry name" value="Glyco_trans_1_4"/>
    <property type="match status" value="1"/>
</dbReference>
<dbReference type="KEGG" id="ibu:IB211_03003c"/>
<evidence type="ECO:0000313" key="3">
    <source>
        <dbReference type="Proteomes" id="UP000064844"/>
    </source>
</evidence>
<reference evidence="3" key="2">
    <citation type="submission" date="2015-04" db="EMBL/GenBank/DDBJ databases">
        <title>A butyrogenic pathway from the amino acid lysine in a human gut commensal.</title>
        <authorList>
            <person name="de Vos W.M."/>
            <person name="Bui N.T.P."/>
            <person name="Plugge C.M."/>
            <person name="Ritari J."/>
        </authorList>
    </citation>
    <scope>NUCLEOTIDE SEQUENCE [LARGE SCALE GENOMIC DNA]</scope>
    <source>
        <strain evidence="3">AF211</strain>
    </source>
</reference>
<sequence>MKILVLTNHSYMLWRFRKELISTLLEENEVVISTPFVGHEEDFERMGCRCLETPVDRRGVNPATDLKLLRAYRQLLRAERPDLVLTYSIKPNIYGGLACRMMRVPYCANVQGLGTAFQRPGLARLVTVLYRTALSGARRVFFENSDNAALFFQRHIIPQKKACVLPGAGVSLAEYPLRPYRENGRVRFLFVGRIMREKGVEELFWAAQRLKEVFGAEIGFDMVGFFEDAYREAVEGLVREGVVDFHGFQEDVRPFYEEASCVVLPSYHEGMSNVLLEAASSGRALITSDIPGCREAVCDGENGFLCPPGDAQALYHAMRRFAELPPIRREEMGRAGRVHMEACFDRADVVRRVLAAMQEEGL</sequence>
<protein>
    <submittedName>
        <fullName evidence="2">Lipid carrier: UDP-N-acetylgalactosaminyltransferase</fullName>
    </submittedName>
</protein>
<dbReference type="PANTHER" id="PTHR12526">
    <property type="entry name" value="GLYCOSYLTRANSFERASE"/>
    <property type="match status" value="1"/>
</dbReference>
<name>A0A0S2W809_9FIRM</name>
<keyword evidence="2" id="KW-0808">Transferase</keyword>
<accession>A0A0S2W809</accession>
<dbReference type="CDD" id="cd03808">
    <property type="entry name" value="GT4_CapM-like"/>
    <property type="match status" value="1"/>
</dbReference>
<dbReference type="AlphaFoldDB" id="A0A0S2W809"/>
<organism evidence="2 3">
    <name type="scientific">Intestinimonas butyriciproducens</name>
    <dbReference type="NCBI Taxonomy" id="1297617"/>
    <lineage>
        <taxon>Bacteria</taxon>
        <taxon>Bacillati</taxon>
        <taxon>Bacillota</taxon>
        <taxon>Clostridia</taxon>
        <taxon>Eubacteriales</taxon>
        <taxon>Intestinimonas</taxon>
    </lineage>
</organism>
<reference evidence="2 3" key="1">
    <citation type="journal article" date="2015" name="Nat. Commun.">
        <title>Production of butyrate from lysine and the Amadori product fructoselysine by a human gut commensal.</title>
        <authorList>
            <person name="Bui T.P."/>
            <person name="Ritari J."/>
            <person name="Boeren S."/>
            <person name="de Waard P."/>
            <person name="Plugge C.M."/>
            <person name="de Vos W.M."/>
        </authorList>
    </citation>
    <scope>NUCLEOTIDE SEQUENCE [LARGE SCALE GENOMIC DNA]</scope>
    <source>
        <strain evidence="2 3">AF211</strain>
    </source>
</reference>
<dbReference type="InterPro" id="IPR028098">
    <property type="entry name" value="Glyco_trans_4-like_N"/>
</dbReference>
<keyword evidence="3" id="KW-1185">Reference proteome</keyword>
<dbReference type="SUPFAM" id="SSF53756">
    <property type="entry name" value="UDP-Glycosyltransferase/glycogen phosphorylase"/>
    <property type="match status" value="1"/>
</dbReference>
<gene>
    <name evidence="2" type="ORF">IB211_03003c</name>
</gene>
<dbReference type="RefSeq" id="WP_033116980.1">
    <property type="nucleotide sequence ID" value="NZ_CP011307.1"/>
</dbReference>
<dbReference type="STRING" id="1297617.IB211_03003c"/>
<dbReference type="PANTHER" id="PTHR12526:SF638">
    <property type="entry name" value="SPORE COAT PROTEIN SA"/>
    <property type="match status" value="1"/>
</dbReference>
<feature type="domain" description="Glycosyltransferase subfamily 4-like N-terminal" evidence="1">
    <location>
        <begin position="41"/>
        <end position="166"/>
    </location>
</feature>